<keyword evidence="1" id="KW-1133">Transmembrane helix</keyword>
<organism evidence="2 3">
    <name type="scientific">Geodermatophilus normandii</name>
    <dbReference type="NCBI Taxonomy" id="1137989"/>
    <lineage>
        <taxon>Bacteria</taxon>
        <taxon>Bacillati</taxon>
        <taxon>Actinomycetota</taxon>
        <taxon>Actinomycetes</taxon>
        <taxon>Geodermatophilales</taxon>
        <taxon>Geodermatophilaceae</taxon>
        <taxon>Geodermatophilus</taxon>
    </lineage>
</organism>
<comment type="caution">
    <text evidence="2">The sequence shown here is derived from an EMBL/GenBank/DDBJ whole genome shotgun (WGS) entry which is preliminary data.</text>
</comment>
<dbReference type="Proteomes" id="UP000471126">
    <property type="component" value="Unassembled WGS sequence"/>
</dbReference>
<evidence type="ECO:0000313" key="3">
    <source>
        <dbReference type="Proteomes" id="UP000471126"/>
    </source>
</evidence>
<dbReference type="RefSeq" id="WP_163478412.1">
    <property type="nucleotide sequence ID" value="NZ_JAAGWE010000037.1"/>
</dbReference>
<proteinExistence type="predicted"/>
<name>A0A6P0GLQ6_9ACTN</name>
<sequence>MSSFFRCEHGRYGACGACDIVDAERETATAIRQQTAAIKAAAEAVEARAQAADVARSAAEYEARFAAEHAAEVAEMHRRADAEQEDLAVSAAAAVVAARKRAAQEAEESARSAWVEGRLEDDLTGPYRVFRRHELTMEYDQTVADPQKRYTMASALADQHELSRLALAVQRNPEVRSCAPPELLSALETLGERPPMAPRPAPVVVTPLSDTPELHRRPHAANLAYPLLVALLLATFFGIANYLNDGVGTGIANFLFVLALGLPLLRVLQLSLVAGGQKLRSLWR</sequence>
<evidence type="ECO:0000256" key="1">
    <source>
        <dbReference type="SAM" id="Phobius"/>
    </source>
</evidence>
<dbReference type="AlphaFoldDB" id="A0A6P0GLQ6"/>
<reference evidence="2 3" key="1">
    <citation type="submission" date="2019-12" db="EMBL/GenBank/DDBJ databases">
        <title>WGS of CPCC 203550 I12A-02606.</title>
        <authorList>
            <person name="Jiang Z."/>
        </authorList>
    </citation>
    <scope>NUCLEOTIDE SEQUENCE [LARGE SCALE GENOMIC DNA]</scope>
    <source>
        <strain evidence="2 3">I12A-02606</strain>
    </source>
</reference>
<keyword evidence="1" id="KW-0472">Membrane</keyword>
<feature type="transmembrane region" description="Helical" evidence="1">
    <location>
        <begin position="250"/>
        <end position="274"/>
    </location>
</feature>
<protein>
    <submittedName>
        <fullName evidence="2">Uncharacterized protein</fullName>
    </submittedName>
</protein>
<accession>A0A6P0GLQ6</accession>
<keyword evidence="1" id="KW-0812">Transmembrane</keyword>
<evidence type="ECO:0000313" key="2">
    <source>
        <dbReference type="EMBL" id="NEM08315.1"/>
    </source>
</evidence>
<dbReference type="EMBL" id="JAAGWE010000037">
    <property type="protein sequence ID" value="NEM08315.1"/>
    <property type="molecule type" value="Genomic_DNA"/>
</dbReference>
<gene>
    <name evidence="2" type="ORF">GCU54_20295</name>
</gene>
<feature type="transmembrane region" description="Helical" evidence="1">
    <location>
        <begin position="223"/>
        <end position="244"/>
    </location>
</feature>